<sequence>VKAVEYREVLSCTIKGILSSSNRLPIIGKQINP</sequence>
<dbReference type="EMBL" id="BARW01043449">
    <property type="protein sequence ID" value="GAJ20015.1"/>
    <property type="molecule type" value="Genomic_DNA"/>
</dbReference>
<name>X1W0D5_9ZZZZ</name>
<protein>
    <submittedName>
        <fullName evidence="1">Uncharacterized protein</fullName>
    </submittedName>
</protein>
<proteinExistence type="predicted"/>
<feature type="non-terminal residue" evidence="1">
    <location>
        <position position="1"/>
    </location>
</feature>
<evidence type="ECO:0000313" key="1">
    <source>
        <dbReference type="EMBL" id="GAJ20015.1"/>
    </source>
</evidence>
<gene>
    <name evidence="1" type="ORF">S12H4_63626</name>
</gene>
<accession>X1W0D5</accession>
<organism evidence="1">
    <name type="scientific">marine sediment metagenome</name>
    <dbReference type="NCBI Taxonomy" id="412755"/>
    <lineage>
        <taxon>unclassified sequences</taxon>
        <taxon>metagenomes</taxon>
        <taxon>ecological metagenomes</taxon>
    </lineage>
</organism>
<dbReference type="AlphaFoldDB" id="X1W0D5"/>
<feature type="non-terminal residue" evidence="1">
    <location>
        <position position="33"/>
    </location>
</feature>
<reference evidence="1" key="1">
    <citation type="journal article" date="2014" name="Front. Microbiol.">
        <title>High frequency of phylogenetically diverse reductive dehalogenase-homologous genes in deep subseafloor sedimentary metagenomes.</title>
        <authorList>
            <person name="Kawai M."/>
            <person name="Futagami T."/>
            <person name="Toyoda A."/>
            <person name="Takaki Y."/>
            <person name="Nishi S."/>
            <person name="Hori S."/>
            <person name="Arai W."/>
            <person name="Tsubouchi T."/>
            <person name="Morono Y."/>
            <person name="Uchiyama I."/>
            <person name="Ito T."/>
            <person name="Fujiyama A."/>
            <person name="Inagaki F."/>
            <person name="Takami H."/>
        </authorList>
    </citation>
    <scope>NUCLEOTIDE SEQUENCE</scope>
    <source>
        <strain evidence="1">Expedition CK06-06</strain>
    </source>
</reference>
<comment type="caution">
    <text evidence="1">The sequence shown here is derived from an EMBL/GenBank/DDBJ whole genome shotgun (WGS) entry which is preliminary data.</text>
</comment>